<accession>A0A0K8UC23</accession>
<evidence type="ECO:0000259" key="2">
    <source>
        <dbReference type="Pfam" id="PF23071"/>
    </source>
</evidence>
<organism evidence="3">
    <name type="scientific">Bactrocera latifrons</name>
    <name type="common">Malaysian fruit fly</name>
    <name type="synonym">Chaetodacus latifrons</name>
    <dbReference type="NCBI Taxonomy" id="174628"/>
    <lineage>
        <taxon>Eukaryota</taxon>
        <taxon>Metazoa</taxon>
        <taxon>Ecdysozoa</taxon>
        <taxon>Arthropoda</taxon>
        <taxon>Hexapoda</taxon>
        <taxon>Insecta</taxon>
        <taxon>Pterygota</taxon>
        <taxon>Neoptera</taxon>
        <taxon>Endopterygota</taxon>
        <taxon>Diptera</taxon>
        <taxon>Brachycera</taxon>
        <taxon>Muscomorpha</taxon>
        <taxon>Tephritoidea</taxon>
        <taxon>Tephritidae</taxon>
        <taxon>Bactrocera</taxon>
        <taxon>Bactrocera</taxon>
    </lineage>
</organism>
<sequence length="637" mass="71216">MRATIKYSPPSSNSNQNVPHAECTTTKTKTKIKATETTLGCVDVVDSDQEDDNNCNNGSSSNSKNCSCNDPIAIDMGRRQRCRHNYSHGDSETQVVTRGDSMSANLRSNCCQREHKNYRKHVMSQLPSRKRDDDNDDDDNHMMRPASVTEVRERRQSQYARDFTVNLATQVKTSRRLKRIGDDFATAPQTQLANESELGLTLESAFDRGIMSATLNAVESSDSVLSDSDDIKSGSQERLSPTAISSTLPKSHTKSSTVKTPTKPICLAGNFSLSNKRQLVMPIEEENRLGNVFAGAQLRNELPLERRPSTDWYNFSALQAQTQWRHRIFSRPTSNSLTVGIERAFAFLASVIDARRNQLRHGIAYKQVVLRSLAASASGNSQTTTTTFDCRCFKENSDICMVADQTDADAEVDVDAVQAETVDKREMCVLAGHSDRRVASPEHRHPAQRFNFFSSSSLLMRTNICSLALTGVPPWPTNLMLLSLFMLSLTAPASCWTGRSDVPTNCTFPARWEGSWFLSGYQQSIHIKGSQFSYRGKCAASDGNKYLIVDEKGCHRCLVIYEKHKNVLQYKESECEGDSMYMHQTNPSAMAMRSVLKQSEHRGGAHPNLNNNNGHSRLSSSDQYIMRSYDDMNDCKH</sequence>
<evidence type="ECO:0000313" key="3">
    <source>
        <dbReference type="EMBL" id="JAI23890.1"/>
    </source>
</evidence>
<protein>
    <recommendedName>
        <fullName evidence="2">DUF7044 domain-containing protein</fullName>
    </recommendedName>
</protein>
<feature type="domain" description="DUF7044" evidence="2">
    <location>
        <begin position="505"/>
        <end position="580"/>
    </location>
</feature>
<feature type="region of interest" description="Disordered" evidence="1">
    <location>
        <begin position="1"/>
        <end position="21"/>
    </location>
</feature>
<dbReference type="PANTHER" id="PTHR22255">
    <property type="entry name" value="LP06548P"/>
    <property type="match status" value="1"/>
</dbReference>
<gene>
    <name evidence="3" type="ORF">c2_g1_i5</name>
</gene>
<dbReference type="Pfam" id="PF23071">
    <property type="entry name" value="DUF7044"/>
    <property type="match status" value="1"/>
</dbReference>
<dbReference type="PANTHER" id="PTHR22255:SF9">
    <property type="entry name" value="LP06548P"/>
    <property type="match status" value="1"/>
</dbReference>
<feature type="compositionally biased region" description="Polar residues" evidence="1">
    <location>
        <begin position="234"/>
        <end position="248"/>
    </location>
</feature>
<feature type="region of interest" description="Disordered" evidence="1">
    <location>
        <begin position="117"/>
        <end position="156"/>
    </location>
</feature>
<dbReference type="GO" id="GO:0061909">
    <property type="term" value="P:autophagosome-lysosome fusion"/>
    <property type="evidence" value="ECO:0007669"/>
    <property type="project" value="TreeGrafter"/>
</dbReference>
<feature type="region of interest" description="Disordered" evidence="1">
    <location>
        <begin position="219"/>
        <end position="259"/>
    </location>
</feature>
<dbReference type="AlphaFoldDB" id="A0A0K8UC23"/>
<proteinExistence type="predicted"/>
<name>A0A0K8UC23_BACLA</name>
<dbReference type="EMBL" id="GDHF01028424">
    <property type="protein sequence ID" value="JAI23890.1"/>
    <property type="molecule type" value="Transcribed_RNA"/>
</dbReference>
<reference evidence="3" key="1">
    <citation type="submission" date="2015-06" db="EMBL/GenBank/DDBJ databases">
        <authorList>
            <person name="Hoefler B.C."/>
            <person name="Straight P.D."/>
        </authorList>
    </citation>
    <scope>NUCLEOTIDE SEQUENCE</scope>
</reference>
<evidence type="ECO:0000256" key="1">
    <source>
        <dbReference type="SAM" id="MobiDB-lite"/>
    </source>
</evidence>
<feature type="compositionally biased region" description="Polar residues" evidence="1">
    <location>
        <begin position="608"/>
        <end position="623"/>
    </location>
</feature>
<dbReference type="InterPro" id="IPR055472">
    <property type="entry name" value="DUF7044"/>
</dbReference>
<feature type="region of interest" description="Disordered" evidence="1">
    <location>
        <begin position="596"/>
        <end position="623"/>
    </location>
</feature>
<dbReference type="OrthoDB" id="9979716at2759"/>